<dbReference type="GO" id="GO:0015616">
    <property type="term" value="F:DNA translocase activity"/>
    <property type="evidence" value="ECO:0007669"/>
    <property type="project" value="TreeGrafter"/>
</dbReference>
<dbReference type="OrthoDB" id="413460at2759"/>
<dbReference type="Gene3D" id="3.40.50.300">
    <property type="entry name" value="P-loop containing nucleotide triphosphate hydrolases"/>
    <property type="match status" value="1"/>
</dbReference>
<evidence type="ECO:0000256" key="1">
    <source>
        <dbReference type="ARBA" id="ARBA00022801"/>
    </source>
</evidence>
<dbReference type="SUPFAM" id="SSF52540">
    <property type="entry name" value="P-loop containing nucleoside triphosphate hydrolases"/>
    <property type="match status" value="1"/>
</dbReference>
<evidence type="ECO:0000313" key="3">
    <source>
        <dbReference type="EMBL" id="KAF8404045.1"/>
    </source>
</evidence>
<dbReference type="InterPro" id="IPR049730">
    <property type="entry name" value="SNF2/RAD54-like_C"/>
</dbReference>
<name>A0A834ZC51_TETSI</name>
<reference evidence="3 4" key="1">
    <citation type="submission" date="2020-04" db="EMBL/GenBank/DDBJ databases">
        <title>Plant Genome Project.</title>
        <authorList>
            <person name="Zhang R.-G."/>
        </authorList>
    </citation>
    <scope>NUCLEOTIDE SEQUENCE [LARGE SCALE GENOMIC DNA]</scope>
    <source>
        <strain evidence="3">YNK0</strain>
        <tissue evidence="3">Leaf</tissue>
    </source>
</reference>
<proteinExistence type="predicted"/>
<dbReference type="Pfam" id="PF00271">
    <property type="entry name" value="Helicase_C"/>
    <property type="match status" value="1"/>
</dbReference>
<dbReference type="InterPro" id="IPR001650">
    <property type="entry name" value="Helicase_C-like"/>
</dbReference>
<keyword evidence="4" id="KW-1185">Reference proteome</keyword>
<dbReference type="InterPro" id="IPR027417">
    <property type="entry name" value="P-loop_NTPase"/>
</dbReference>
<sequence>MDSMLNQEDLGVVEKLAMHIADVTDSEGVKEMYDNVSCKISFIVSLLDNLIPEGHNVLIFSQTRKMLNLIQEAIVSNGYKFLRIDGTTKISDREKIVNDFQEGRGAPIFLLTSQVGGLGLTLTKADRVIVVDPAWNPSTDSQSVDRAYRIGQKKDVFVYRLMTCGTIEEKIYKMQIFKGGLFKSATEHKEQTRYFSQQDLRELFSIPKQGFDVSLTQQQLHEEHDRQHKMDDYMKNHIKFLESRGIAGVSHHSLLFSKTAPVPLVQEEEEALRKKGITFVGSLSSSSSLERNVDGAEYAFNPKDVKLYGKNTTGGSTGKSTETDIKARIERLSQTLANKAMVSKLPDKGERIQRQITELNIELEKIRMAERSVKEVIDLDISGELQRVLIV</sequence>
<gene>
    <name evidence="3" type="ORF">HHK36_008922</name>
</gene>
<protein>
    <recommendedName>
        <fullName evidence="2">Helicase C-terminal domain-containing protein</fullName>
    </recommendedName>
</protein>
<dbReference type="PANTHER" id="PTHR45629">
    <property type="entry name" value="SNF2/RAD54 FAMILY MEMBER"/>
    <property type="match status" value="1"/>
</dbReference>
<dbReference type="CDD" id="cd18793">
    <property type="entry name" value="SF2_C_SNF"/>
    <property type="match status" value="1"/>
</dbReference>
<accession>A0A834ZC51</accession>
<dbReference type="PROSITE" id="PS51194">
    <property type="entry name" value="HELICASE_CTER"/>
    <property type="match status" value="1"/>
</dbReference>
<dbReference type="Proteomes" id="UP000655225">
    <property type="component" value="Unassembled WGS sequence"/>
</dbReference>
<dbReference type="PANTHER" id="PTHR45629:SF7">
    <property type="entry name" value="DNA EXCISION REPAIR PROTEIN ERCC-6-RELATED"/>
    <property type="match status" value="1"/>
</dbReference>
<organism evidence="3 4">
    <name type="scientific">Tetracentron sinense</name>
    <name type="common">Spur-leaf</name>
    <dbReference type="NCBI Taxonomy" id="13715"/>
    <lineage>
        <taxon>Eukaryota</taxon>
        <taxon>Viridiplantae</taxon>
        <taxon>Streptophyta</taxon>
        <taxon>Embryophyta</taxon>
        <taxon>Tracheophyta</taxon>
        <taxon>Spermatophyta</taxon>
        <taxon>Magnoliopsida</taxon>
        <taxon>Trochodendrales</taxon>
        <taxon>Trochodendraceae</taxon>
        <taxon>Tetracentron</taxon>
    </lineage>
</organism>
<dbReference type="SMART" id="SM00490">
    <property type="entry name" value="HELICc"/>
    <property type="match status" value="1"/>
</dbReference>
<dbReference type="GO" id="GO:0016787">
    <property type="term" value="F:hydrolase activity"/>
    <property type="evidence" value="ECO:0007669"/>
    <property type="project" value="UniProtKB-KW"/>
</dbReference>
<dbReference type="InterPro" id="IPR050496">
    <property type="entry name" value="SNF2_RAD54_helicase_repair"/>
</dbReference>
<evidence type="ECO:0000313" key="4">
    <source>
        <dbReference type="Proteomes" id="UP000655225"/>
    </source>
</evidence>
<dbReference type="OMA" id="IFTESRC"/>
<dbReference type="EMBL" id="JABCRI010000006">
    <property type="protein sequence ID" value="KAF8404045.1"/>
    <property type="molecule type" value="Genomic_DNA"/>
</dbReference>
<comment type="caution">
    <text evidence="3">The sequence shown here is derived from an EMBL/GenBank/DDBJ whole genome shotgun (WGS) entry which is preliminary data.</text>
</comment>
<feature type="domain" description="Helicase C-terminal" evidence="2">
    <location>
        <begin position="42"/>
        <end position="201"/>
    </location>
</feature>
<evidence type="ECO:0000259" key="2">
    <source>
        <dbReference type="PROSITE" id="PS51194"/>
    </source>
</evidence>
<keyword evidence="1" id="KW-0378">Hydrolase</keyword>
<dbReference type="AlphaFoldDB" id="A0A834ZC51"/>